<evidence type="ECO:0000256" key="1">
    <source>
        <dbReference type="SAM" id="SignalP"/>
    </source>
</evidence>
<feature type="signal peptide" evidence="1">
    <location>
        <begin position="1"/>
        <end position="31"/>
    </location>
</feature>
<sequence>MHSGHRQQKALCSASVLLVLCGALTALPAFARSANAGCDAPSIAALAAVDVFGGGVNVAPVDGVARGSSCPEDDSSAALTLLVREGRNLRPLLQHNLSQWQLLKDDVCSTATGRMVSEHAKWNPSAADYARAGDADIVLSANSVTITMDPGADSTVEQTRRARRVVHDSGKRYAPVAGSDGWWSFGN</sequence>
<gene>
    <name evidence="3" type="ORF">PD5205_02489</name>
    <name evidence="2" type="ORF">PD885_02526</name>
</gene>
<dbReference type="AlphaFoldDB" id="A0A1Y6GWU5"/>
<dbReference type="STRING" id="48664.BER92_11985"/>
<reference evidence="2 4" key="1">
    <citation type="submission" date="2017-05" db="EMBL/GenBank/DDBJ databases">
        <authorList>
            <person name="Blom J."/>
        </authorList>
    </citation>
    <scope>NUCLEOTIDE SEQUENCE [LARGE SCALE GENOMIC DNA]</scope>
    <source>
        <strain evidence="2">PD885</strain>
    </source>
</reference>
<reference evidence="3 5" key="2">
    <citation type="submission" date="2017-05" db="EMBL/GenBank/DDBJ databases">
        <authorList>
            <person name="Song R."/>
            <person name="Chenine A.L."/>
            <person name="Ruprecht R.M."/>
        </authorList>
    </citation>
    <scope>NUCLEOTIDE SEQUENCE [LARGE SCALE GENOMIC DNA]</scope>
    <source>
        <strain evidence="3">PD5205</strain>
    </source>
</reference>
<protein>
    <recommendedName>
        <fullName evidence="6">Secreted protein</fullName>
    </recommendedName>
</protein>
<evidence type="ECO:0000313" key="4">
    <source>
        <dbReference type="Proteomes" id="UP000195877"/>
    </source>
</evidence>
<organism evidence="3 5">
    <name type="scientific">Xanthomonas fragariae</name>
    <dbReference type="NCBI Taxonomy" id="48664"/>
    <lineage>
        <taxon>Bacteria</taxon>
        <taxon>Pseudomonadati</taxon>
        <taxon>Pseudomonadota</taxon>
        <taxon>Gammaproteobacteria</taxon>
        <taxon>Lysobacterales</taxon>
        <taxon>Lysobacteraceae</taxon>
        <taxon>Xanthomonas</taxon>
    </lineage>
</organism>
<evidence type="ECO:0000313" key="2">
    <source>
        <dbReference type="EMBL" id="SMQ99758.1"/>
    </source>
</evidence>
<dbReference type="Proteomes" id="UP000195877">
    <property type="component" value="Chromosome 1"/>
</dbReference>
<dbReference type="EMBL" id="LT853885">
    <property type="protein sequence ID" value="SMR03780.1"/>
    <property type="molecule type" value="Genomic_DNA"/>
</dbReference>
<evidence type="ECO:0008006" key="6">
    <source>
        <dbReference type="Google" id="ProtNLM"/>
    </source>
</evidence>
<dbReference type="EMBL" id="LT853882">
    <property type="protein sequence ID" value="SMQ99758.1"/>
    <property type="molecule type" value="Genomic_DNA"/>
</dbReference>
<name>A0A1Y6GWU5_9XANT</name>
<feature type="chain" id="PRO_5030038087" description="Secreted protein" evidence="1">
    <location>
        <begin position="32"/>
        <end position="187"/>
    </location>
</feature>
<evidence type="ECO:0000313" key="5">
    <source>
        <dbReference type="Proteomes" id="UP000195953"/>
    </source>
</evidence>
<keyword evidence="4" id="KW-1185">Reference proteome</keyword>
<evidence type="ECO:0000313" key="3">
    <source>
        <dbReference type="EMBL" id="SMR03780.1"/>
    </source>
</evidence>
<keyword evidence="1" id="KW-0732">Signal</keyword>
<proteinExistence type="predicted"/>
<dbReference type="Proteomes" id="UP000195953">
    <property type="component" value="Chromosome 1"/>
</dbReference>
<accession>A0A1Y6GWU5</accession>